<dbReference type="PANTHER" id="PTHR10956">
    <property type="entry name" value="60S RIBOSOMAL PROTEIN L31"/>
    <property type="match status" value="1"/>
</dbReference>
<evidence type="ECO:0000256" key="4">
    <source>
        <dbReference type="ARBA" id="ARBA00035230"/>
    </source>
</evidence>
<reference evidence="6 7" key="1">
    <citation type="submission" date="2019-08" db="EMBL/GenBank/DDBJ databases">
        <authorList>
            <person name="Vazquez-Campos X."/>
        </authorList>
    </citation>
    <scope>NUCLEOTIDE SEQUENCE [LARGE SCALE GENOMIC DNA]</scope>
    <source>
        <strain evidence="6">LFW-283_2</strain>
    </source>
</reference>
<comment type="caution">
    <text evidence="6">The sequence shown here is derived from an EMBL/GenBank/DDBJ whole genome shotgun (WGS) entry which is preliminary data.</text>
</comment>
<evidence type="ECO:0000313" key="7">
    <source>
        <dbReference type="Proteomes" id="UP000789941"/>
    </source>
</evidence>
<organism evidence="6 7">
    <name type="scientific">Candidatus Bilamarchaeum dharawalense</name>
    <dbReference type="NCBI Taxonomy" id="2885759"/>
    <lineage>
        <taxon>Archaea</taxon>
        <taxon>Candidatus Micrarchaeota</taxon>
        <taxon>Candidatus Micrarchaeia</taxon>
        <taxon>Candidatus Anstonellales</taxon>
        <taxon>Candidatus Bilamarchaeaceae</taxon>
        <taxon>Candidatus Bilamarchaeum</taxon>
    </lineage>
</organism>
<dbReference type="HAMAP" id="MF_00410">
    <property type="entry name" value="Ribosomal_eL31"/>
    <property type="match status" value="1"/>
</dbReference>
<dbReference type="Pfam" id="PF01198">
    <property type="entry name" value="Ribosomal_L31e"/>
    <property type="match status" value="1"/>
</dbReference>
<dbReference type="Proteomes" id="UP000789941">
    <property type="component" value="Unassembled WGS sequence"/>
</dbReference>
<evidence type="ECO:0000256" key="1">
    <source>
        <dbReference type="ARBA" id="ARBA00010808"/>
    </source>
</evidence>
<evidence type="ECO:0000256" key="2">
    <source>
        <dbReference type="ARBA" id="ARBA00022980"/>
    </source>
</evidence>
<dbReference type="SMART" id="SM01380">
    <property type="entry name" value="Ribosomal_L31e"/>
    <property type="match status" value="1"/>
</dbReference>
<dbReference type="CDD" id="cd00463">
    <property type="entry name" value="Ribosomal_L31e"/>
    <property type="match status" value="1"/>
</dbReference>
<dbReference type="InterPro" id="IPR023621">
    <property type="entry name" value="Ribosomal_eL31_dom_sf"/>
</dbReference>
<comment type="similarity">
    <text evidence="1 5">Belongs to the eukaryotic ribosomal protein eL31 family.</text>
</comment>
<name>A0A5E4LMR6_9ARCH</name>
<evidence type="ECO:0000256" key="5">
    <source>
        <dbReference type="HAMAP-Rule" id="MF_00410"/>
    </source>
</evidence>
<dbReference type="NCBIfam" id="NF002258">
    <property type="entry name" value="PRK01192.1-1"/>
    <property type="match status" value="1"/>
</dbReference>
<dbReference type="GO" id="GO:0022625">
    <property type="term" value="C:cytosolic large ribosomal subunit"/>
    <property type="evidence" value="ECO:0007669"/>
    <property type="project" value="TreeGrafter"/>
</dbReference>
<gene>
    <name evidence="5" type="primary">rpl31e</name>
    <name evidence="6" type="ORF">LFW2832_01259</name>
</gene>
<dbReference type="GO" id="GO:0003735">
    <property type="term" value="F:structural constituent of ribosome"/>
    <property type="evidence" value="ECO:0007669"/>
    <property type="project" value="InterPro"/>
</dbReference>
<evidence type="ECO:0000313" key="6">
    <source>
        <dbReference type="EMBL" id="VVC02821.1"/>
    </source>
</evidence>
<dbReference type="InterPro" id="IPR000054">
    <property type="entry name" value="Ribosomal_eL31"/>
</dbReference>
<dbReference type="AlphaFoldDB" id="A0A5E4LMR6"/>
<sequence length="107" mass="12610">MAKLERIYTVPLGDAYETIRNKRAPRAVKILRAFITRHMKAAGEKIVLSENLNKFIWAHSIQRPPRRVKVRLIKEEESIRAYLADEKIEEPKKAEAKKEEKKDEQKK</sequence>
<dbReference type="EMBL" id="CABMJJ010000003">
    <property type="protein sequence ID" value="VVC02821.1"/>
    <property type="molecule type" value="Genomic_DNA"/>
</dbReference>
<keyword evidence="2 5" id="KW-0689">Ribosomal protein</keyword>
<proteinExistence type="inferred from homology"/>
<dbReference type="GO" id="GO:0002181">
    <property type="term" value="P:cytoplasmic translation"/>
    <property type="evidence" value="ECO:0007669"/>
    <property type="project" value="TreeGrafter"/>
</dbReference>
<evidence type="ECO:0000256" key="3">
    <source>
        <dbReference type="ARBA" id="ARBA00023274"/>
    </source>
</evidence>
<protein>
    <recommendedName>
        <fullName evidence="4 5">Large ribosomal subunit protein eL31</fullName>
    </recommendedName>
</protein>
<keyword evidence="3 5" id="KW-0687">Ribonucleoprotein</keyword>
<dbReference type="PANTHER" id="PTHR10956:SF0">
    <property type="entry name" value="60S RIBOSOMAL PROTEIN L31"/>
    <property type="match status" value="1"/>
</dbReference>
<dbReference type="SUPFAM" id="SSF54575">
    <property type="entry name" value="Ribosomal protein L31e"/>
    <property type="match status" value="1"/>
</dbReference>
<accession>A0A5E4LMR6</accession>
<dbReference type="Gene3D" id="3.10.440.10">
    <property type="match status" value="1"/>
</dbReference>